<evidence type="ECO:0000313" key="2">
    <source>
        <dbReference type="Proteomes" id="UP001163835"/>
    </source>
</evidence>
<comment type="caution">
    <text evidence="1">The sequence shown here is derived from an EMBL/GenBank/DDBJ whole genome shotgun (WGS) entry which is preliminary data.</text>
</comment>
<accession>A0ACC1U434</accession>
<dbReference type="Proteomes" id="UP001163835">
    <property type="component" value="Unassembled WGS sequence"/>
</dbReference>
<organism evidence="1 2">
    <name type="scientific">Lentinula aff. lateritia</name>
    <dbReference type="NCBI Taxonomy" id="2804960"/>
    <lineage>
        <taxon>Eukaryota</taxon>
        <taxon>Fungi</taxon>
        <taxon>Dikarya</taxon>
        <taxon>Basidiomycota</taxon>
        <taxon>Agaricomycotina</taxon>
        <taxon>Agaricomycetes</taxon>
        <taxon>Agaricomycetidae</taxon>
        <taxon>Agaricales</taxon>
        <taxon>Marasmiineae</taxon>
        <taxon>Omphalotaceae</taxon>
        <taxon>Lentinula</taxon>
    </lineage>
</organism>
<proteinExistence type="predicted"/>
<sequence>MLVALPIVSFFCVVILGAFAAGPRIRTDVAQLALVLWLLVCNLIQGINSLVWAGNTDIHVPRWCDLVTKVLLGLVVAIPGACICISTRLARIHDDQKKKPTSRRLQYILDGLFCFVIPVLYMCLHFIVQDHRFNIVENFGCSASVYPANQAIVLMLLPPMLLGGVAFFSTTRAFHKFSRGFKSFDAHTSASTMSSFPDFSRRASTVMILGSITTIITLFGNFIRSNIIPWVSLAAVHRDFSVIAIVKSDVGIVPIEFAWWSVSSISWLYIGLSIVLGEDIRDAVRSSPKVYASIKKWIKAFEPRLPRLNISSRPLLPLHIRRHAADPSSTMVGPGENLVSGWDDMIDLKSKSPTPRSPTSTASMRSGTSPVNYSSSPTPPPHSPPPIPDKTLRSPVPSSNPVRISTTSEDAAFSAYTAEYLHSPTAHSLGLQSPLIPPLHVYKPLPRSVGDQLELLRETPHVPVKLNVPQSVPDDVQSTISSIFDAAWPQPPCSPPPFTPRVGHESPAYSDTVFGENDGPFDRVRNYARPFRGPGVRPVPEGVKPLDATSRAASPTLTKARKYLRAGSHPPSNEAIFMTVVQETT</sequence>
<protein>
    <submittedName>
        <fullName evidence="1">Pheromone A receptor-domain-containing protein</fullName>
    </submittedName>
</protein>
<keyword evidence="1" id="KW-0675">Receptor</keyword>
<keyword evidence="2" id="KW-1185">Reference proteome</keyword>
<gene>
    <name evidence="1" type="ORF">F5876DRAFT_75673</name>
</gene>
<name>A0ACC1U434_9AGAR</name>
<dbReference type="EMBL" id="MU795053">
    <property type="protein sequence ID" value="KAJ3811588.1"/>
    <property type="molecule type" value="Genomic_DNA"/>
</dbReference>
<evidence type="ECO:0000313" key="1">
    <source>
        <dbReference type="EMBL" id="KAJ3811588.1"/>
    </source>
</evidence>
<reference evidence="1" key="1">
    <citation type="submission" date="2022-09" db="EMBL/GenBank/DDBJ databases">
        <title>A Global Phylogenomic Analysis of the Shiitake Genus Lentinula.</title>
        <authorList>
            <consortium name="DOE Joint Genome Institute"/>
            <person name="Sierra-Patev S."/>
            <person name="Min B."/>
            <person name="Naranjo-Ortiz M."/>
            <person name="Looney B."/>
            <person name="Konkel Z."/>
            <person name="Slot J.C."/>
            <person name="Sakamoto Y."/>
            <person name="Steenwyk J.L."/>
            <person name="Rokas A."/>
            <person name="Carro J."/>
            <person name="Camarero S."/>
            <person name="Ferreira P."/>
            <person name="Molpeceres G."/>
            <person name="Ruiz-Duenas F.J."/>
            <person name="Serrano A."/>
            <person name="Henrissat B."/>
            <person name="Drula E."/>
            <person name="Hughes K.W."/>
            <person name="Mata J.L."/>
            <person name="Ishikawa N.K."/>
            <person name="Vargas-Isla R."/>
            <person name="Ushijima S."/>
            <person name="Smith C.A."/>
            <person name="Ahrendt S."/>
            <person name="Andreopoulos W."/>
            <person name="He G."/>
            <person name="Labutti K."/>
            <person name="Lipzen A."/>
            <person name="Ng V."/>
            <person name="Riley R."/>
            <person name="Sandor L."/>
            <person name="Barry K."/>
            <person name="Martinez A.T."/>
            <person name="Xiao Y."/>
            <person name="Gibbons J.G."/>
            <person name="Terashima K."/>
            <person name="Grigoriev I.V."/>
            <person name="Hibbett D.S."/>
        </authorList>
    </citation>
    <scope>NUCLEOTIDE SEQUENCE</scope>
    <source>
        <strain evidence="1">TMI1499</strain>
    </source>
</reference>